<organism evidence="4 5">
    <name type="scientific">Holothuria leucospilota</name>
    <name type="common">Black long sea cucumber</name>
    <name type="synonym">Mertensiothuria leucospilota</name>
    <dbReference type="NCBI Taxonomy" id="206669"/>
    <lineage>
        <taxon>Eukaryota</taxon>
        <taxon>Metazoa</taxon>
        <taxon>Echinodermata</taxon>
        <taxon>Eleutherozoa</taxon>
        <taxon>Echinozoa</taxon>
        <taxon>Holothuroidea</taxon>
        <taxon>Aspidochirotacea</taxon>
        <taxon>Aspidochirotida</taxon>
        <taxon>Holothuriidae</taxon>
        <taxon>Holothuria</taxon>
    </lineage>
</organism>
<evidence type="ECO:0000256" key="2">
    <source>
        <dbReference type="SAM" id="MobiDB-lite"/>
    </source>
</evidence>
<dbReference type="OrthoDB" id="6119297at2759"/>
<evidence type="ECO:0000313" key="5">
    <source>
        <dbReference type="Proteomes" id="UP001152320"/>
    </source>
</evidence>
<dbReference type="PROSITE" id="PS50158">
    <property type="entry name" value="ZF_CCHC"/>
    <property type="match status" value="1"/>
</dbReference>
<comment type="caution">
    <text evidence="4">The sequence shown here is derived from an EMBL/GenBank/DDBJ whole genome shotgun (WGS) entry which is preliminary data.</text>
</comment>
<dbReference type="Proteomes" id="UP001152320">
    <property type="component" value="Chromosome 4"/>
</dbReference>
<gene>
    <name evidence="4" type="ORF">HOLleu_10450</name>
</gene>
<reference evidence="4" key="1">
    <citation type="submission" date="2021-10" db="EMBL/GenBank/DDBJ databases">
        <title>Tropical sea cucumber genome reveals ecological adaptation and Cuvierian tubules defense mechanism.</title>
        <authorList>
            <person name="Chen T."/>
        </authorList>
    </citation>
    <scope>NUCLEOTIDE SEQUENCE</scope>
    <source>
        <strain evidence="4">Nanhai2018</strain>
        <tissue evidence="4">Muscle</tissue>
    </source>
</reference>
<dbReference type="PANTHER" id="PTHR46888:SF1">
    <property type="entry name" value="RIBONUCLEASE H"/>
    <property type="match status" value="1"/>
</dbReference>
<keyword evidence="5" id="KW-1185">Reference proteome</keyword>
<keyword evidence="1" id="KW-0863">Zinc-finger</keyword>
<dbReference type="InterPro" id="IPR036875">
    <property type="entry name" value="Znf_CCHC_sf"/>
</dbReference>
<dbReference type="SMART" id="SM00343">
    <property type="entry name" value="ZnF_C2HC"/>
    <property type="match status" value="1"/>
</dbReference>
<dbReference type="EMBL" id="JAIZAY010000004">
    <property type="protein sequence ID" value="KAJ8043389.1"/>
    <property type="molecule type" value="Genomic_DNA"/>
</dbReference>
<dbReference type="GO" id="GO:0003676">
    <property type="term" value="F:nucleic acid binding"/>
    <property type="evidence" value="ECO:0007669"/>
    <property type="project" value="InterPro"/>
</dbReference>
<dbReference type="SUPFAM" id="SSF57756">
    <property type="entry name" value="Retrovirus zinc finger-like domains"/>
    <property type="match status" value="1"/>
</dbReference>
<feature type="region of interest" description="Disordered" evidence="2">
    <location>
        <begin position="1"/>
        <end position="44"/>
    </location>
</feature>
<dbReference type="AlphaFoldDB" id="A0A9Q1CEX3"/>
<proteinExistence type="predicted"/>
<feature type="compositionally biased region" description="Basic and acidic residues" evidence="2">
    <location>
        <begin position="17"/>
        <end position="28"/>
    </location>
</feature>
<dbReference type="Gene3D" id="4.10.60.10">
    <property type="entry name" value="Zinc finger, CCHC-type"/>
    <property type="match status" value="1"/>
</dbReference>
<dbReference type="Pfam" id="PF00098">
    <property type="entry name" value="zf-CCHC"/>
    <property type="match status" value="1"/>
</dbReference>
<dbReference type="InterPro" id="IPR001878">
    <property type="entry name" value="Znf_CCHC"/>
</dbReference>
<accession>A0A9Q1CEX3</accession>
<dbReference type="PANTHER" id="PTHR46888">
    <property type="entry name" value="ZINC KNUCKLE DOMAINCONTAINING PROTEIN-RELATED"/>
    <property type="match status" value="1"/>
</dbReference>
<dbReference type="GO" id="GO:0008270">
    <property type="term" value="F:zinc ion binding"/>
    <property type="evidence" value="ECO:0007669"/>
    <property type="project" value="UniProtKB-KW"/>
</dbReference>
<feature type="domain" description="CCHC-type" evidence="3">
    <location>
        <begin position="53"/>
        <end position="66"/>
    </location>
</feature>
<evidence type="ECO:0000256" key="1">
    <source>
        <dbReference type="PROSITE-ProRule" id="PRU00047"/>
    </source>
</evidence>
<evidence type="ECO:0000259" key="3">
    <source>
        <dbReference type="PROSITE" id="PS50158"/>
    </source>
</evidence>
<evidence type="ECO:0000313" key="4">
    <source>
        <dbReference type="EMBL" id="KAJ8043389.1"/>
    </source>
</evidence>
<keyword evidence="1" id="KW-0479">Metal-binding</keyword>
<keyword evidence="1" id="KW-0862">Zinc</keyword>
<name>A0A9Q1CEX3_HOLLE</name>
<sequence>MTSLTDTYRKAHRRYPDRKYEKETDKQKHSQTMVRDSEKEGTGQKFQRQSTGCYVCGKRGHLARDCDLRFRRFNDPSTNRGASLEVVGEKYEEEEVTQSEIVEPESMVETEKIEPSVSACMQVCTEQCKSLNNQENNLKSACGHEIPVVSAAATNQNKMPVYKGLVGDTLVSVLRDTGCRTVVVKRDLVAKSNLTGKVKICLLLDGTLRELPEAIIEIDTPFYWWVKSRLCV</sequence>
<protein>
    <recommendedName>
        <fullName evidence="3">CCHC-type domain-containing protein</fullName>
    </recommendedName>
</protein>